<dbReference type="Proteomes" id="UP000050525">
    <property type="component" value="Unassembled WGS sequence"/>
</dbReference>
<gene>
    <name evidence="2" type="ORF">Y1Q_0022816</name>
</gene>
<feature type="region of interest" description="Disordered" evidence="1">
    <location>
        <begin position="1"/>
        <end position="67"/>
    </location>
</feature>
<protein>
    <submittedName>
        <fullName evidence="2">Uncharacterized protein</fullName>
    </submittedName>
</protein>
<comment type="caution">
    <text evidence="2">The sequence shown here is derived from an EMBL/GenBank/DDBJ whole genome shotgun (WGS) entry which is preliminary data.</text>
</comment>
<evidence type="ECO:0000256" key="1">
    <source>
        <dbReference type="SAM" id="MobiDB-lite"/>
    </source>
</evidence>
<evidence type="ECO:0000313" key="2">
    <source>
        <dbReference type="EMBL" id="KYO31732.1"/>
    </source>
</evidence>
<feature type="compositionally biased region" description="Low complexity" evidence="1">
    <location>
        <begin position="9"/>
        <end position="25"/>
    </location>
</feature>
<proteinExistence type="predicted"/>
<keyword evidence="3" id="KW-1185">Reference proteome</keyword>
<dbReference type="AlphaFoldDB" id="A0A151N4L4"/>
<reference evidence="2 3" key="1">
    <citation type="journal article" date="2012" name="Genome Biol.">
        <title>Sequencing three crocodilian genomes to illuminate the evolution of archosaurs and amniotes.</title>
        <authorList>
            <person name="St John J.A."/>
            <person name="Braun E.L."/>
            <person name="Isberg S.R."/>
            <person name="Miles L.G."/>
            <person name="Chong A.Y."/>
            <person name="Gongora J."/>
            <person name="Dalzell P."/>
            <person name="Moran C."/>
            <person name="Bed'hom B."/>
            <person name="Abzhanov A."/>
            <person name="Burgess S.C."/>
            <person name="Cooksey A.M."/>
            <person name="Castoe T.A."/>
            <person name="Crawford N.G."/>
            <person name="Densmore L.D."/>
            <person name="Drew J.C."/>
            <person name="Edwards S.V."/>
            <person name="Faircloth B.C."/>
            <person name="Fujita M.K."/>
            <person name="Greenwold M.J."/>
            <person name="Hoffmann F.G."/>
            <person name="Howard J.M."/>
            <person name="Iguchi T."/>
            <person name="Janes D.E."/>
            <person name="Khan S.Y."/>
            <person name="Kohno S."/>
            <person name="de Koning A.J."/>
            <person name="Lance S.L."/>
            <person name="McCarthy F.M."/>
            <person name="McCormack J.E."/>
            <person name="Merchant M.E."/>
            <person name="Peterson D.G."/>
            <person name="Pollock D.D."/>
            <person name="Pourmand N."/>
            <person name="Raney B.J."/>
            <person name="Roessler K.A."/>
            <person name="Sanford J.R."/>
            <person name="Sawyer R.H."/>
            <person name="Schmidt C.J."/>
            <person name="Triplett E.W."/>
            <person name="Tuberville T.D."/>
            <person name="Venegas-Anaya M."/>
            <person name="Howard J.T."/>
            <person name="Jarvis E.D."/>
            <person name="Guillette L.J.Jr."/>
            <person name="Glenn T.C."/>
            <person name="Green R.E."/>
            <person name="Ray D.A."/>
        </authorList>
    </citation>
    <scope>NUCLEOTIDE SEQUENCE [LARGE SCALE GENOMIC DNA]</scope>
    <source>
        <strain evidence="2">KSC_2009_1</strain>
    </source>
</reference>
<feature type="compositionally biased region" description="Low complexity" evidence="1">
    <location>
        <begin position="38"/>
        <end position="48"/>
    </location>
</feature>
<organism evidence="2 3">
    <name type="scientific">Alligator mississippiensis</name>
    <name type="common">American alligator</name>
    <dbReference type="NCBI Taxonomy" id="8496"/>
    <lineage>
        <taxon>Eukaryota</taxon>
        <taxon>Metazoa</taxon>
        <taxon>Chordata</taxon>
        <taxon>Craniata</taxon>
        <taxon>Vertebrata</taxon>
        <taxon>Euteleostomi</taxon>
        <taxon>Archelosauria</taxon>
        <taxon>Archosauria</taxon>
        <taxon>Crocodylia</taxon>
        <taxon>Alligatoridae</taxon>
        <taxon>Alligatorinae</taxon>
        <taxon>Alligator</taxon>
    </lineage>
</organism>
<name>A0A151N4L4_ALLMI</name>
<accession>A0A151N4L4</accession>
<sequence length="84" mass="8904">MQPNDRPRLAAAAGARRAAAGPRQEAGGGERGPDRTGPARPARPLRPLGPGPGKQSAPNREHTQDAAKIGLSHRVWFVPQLNRC</sequence>
<dbReference type="EMBL" id="AKHW03004053">
    <property type="protein sequence ID" value="KYO31732.1"/>
    <property type="molecule type" value="Genomic_DNA"/>
</dbReference>
<evidence type="ECO:0000313" key="3">
    <source>
        <dbReference type="Proteomes" id="UP000050525"/>
    </source>
</evidence>